<evidence type="ECO:0000313" key="1">
    <source>
        <dbReference type="EMBL" id="KAK2718185.1"/>
    </source>
</evidence>
<proteinExistence type="predicted"/>
<keyword evidence="2" id="KW-1185">Reference proteome</keyword>
<dbReference type="AlphaFoldDB" id="A0AA88LE44"/>
<reference evidence="1" key="1">
    <citation type="submission" date="2023-07" db="EMBL/GenBank/DDBJ databases">
        <title>Chromosome-level genome assembly of Artemia franciscana.</title>
        <authorList>
            <person name="Jo E."/>
        </authorList>
    </citation>
    <scope>NUCLEOTIDE SEQUENCE</scope>
    <source>
        <tissue evidence="1">Whole body</tissue>
    </source>
</reference>
<gene>
    <name evidence="1" type="ORF">QYM36_005488</name>
</gene>
<dbReference type="Proteomes" id="UP001187531">
    <property type="component" value="Unassembled WGS sequence"/>
</dbReference>
<protein>
    <recommendedName>
        <fullName evidence="3">Endonuclease-reverse transcriptase</fullName>
    </recommendedName>
</protein>
<name>A0AA88LE44_ARTSF</name>
<dbReference type="EMBL" id="JAVRJZ010000009">
    <property type="protein sequence ID" value="KAK2718185.1"/>
    <property type="molecule type" value="Genomic_DNA"/>
</dbReference>
<organism evidence="1 2">
    <name type="scientific">Artemia franciscana</name>
    <name type="common">Brine shrimp</name>
    <name type="synonym">Artemia sanfranciscana</name>
    <dbReference type="NCBI Taxonomy" id="6661"/>
    <lineage>
        <taxon>Eukaryota</taxon>
        <taxon>Metazoa</taxon>
        <taxon>Ecdysozoa</taxon>
        <taxon>Arthropoda</taxon>
        <taxon>Crustacea</taxon>
        <taxon>Branchiopoda</taxon>
        <taxon>Anostraca</taxon>
        <taxon>Artemiidae</taxon>
        <taxon>Artemia</taxon>
    </lineage>
</organism>
<evidence type="ECO:0008006" key="3">
    <source>
        <dbReference type="Google" id="ProtNLM"/>
    </source>
</evidence>
<evidence type="ECO:0000313" key="2">
    <source>
        <dbReference type="Proteomes" id="UP001187531"/>
    </source>
</evidence>
<dbReference type="Gene3D" id="3.60.10.10">
    <property type="entry name" value="Endonuclease/exonuclease/phosphatase"/>
    <property type="match status" value="1"/>
</dbReference>
<comment type="caution">
    <text evidence="1">The sequence shown here is derived from an EMBL/GenBank/DDBJ whole genome shotgun (WGS) entry which is preliminary data.</text>
</comment>
<accession>A0AA88LE44</accession>
<dbReference type="SUPFAM" id="SSF56219">
    <property type="entry name" value="DNase I-like"/>
    <property type="match status" value="1"/>
</dbReference>
<dbReference type="InterPro" id="IPR036691">
    <property type="entry name" value="Endo/exonu/phosph_ase_sf"/>
</dbReference>
<sequence>MLMTAKKKLKLGFWNLRTISQYSKKEQVIKQMIQYKIDILALLEVRRTGMGQKRIGKDHTIQYRCTNATRD</sequence>